<name>A0A423GMC3_9PSED</name>
<reference evidence="3 4" key="1">
    <citation type="submission" date="2016-10" db="EMBL/GenBank/DDBJ databases">
        <title>Comparative genome analysis of multiple Pseudomonas spp. focuses on biocontrol and plant growth promoting traits.</title>
        <authorList>
            <person name="Tao X.-Y."/>
            <person name="Taylor C.G."/>
        </authorList>
    </citation>
    <scope>NUCLEOTIDE SEQUENCE [LARGE SCALE GENOMIC DNA]</scope>
    <source>
        <strain evidence="3 4">37D10</strain>
    </source>
</reference>
<sequence length="419" mass="46799">MNTLQPAFSSWLNAPAHQRWLADEGLRLLAFAKASKLPEGFGNLDEHGQLPAAAQAHTMNTARMTHSFALAHIQGLPGFAELVDHGINALNGPLRDAEFGGWFAVPDHRDGDTGKAAYLHAFVALAASSAVVAQRPGADALLSDAIAIIEQHFWSEEEGAMRESFNRDWSEEEPYRGANSNMHATEAFLALADVAQDSRWLNRALRIVERVIHRHAAVNDHLVVEHFDRDWQPLRDYNQANPADHFRPYGTTPGHGFEWSRLLLHLEAARGQAGMLTPGWLVSDAQQLFANNCLHGWRVDGAPGIVYTLDWDNRPVVRQRLHWVHCEASAAASALLKRTGEAQYETWYRRFWEFSDRCLIDRIHGSWHHELDPQNCPSAEIWGGKPDLYHAWQAVLIPRLPLAPSMASALAQGSVSVLM</sequence>
<dbReference type="AlphaFoldDB" id="A0A423GMC3"/>
<evidence type="ECO:0000313" key="4">
    <source>
        <dbReference type="Proteomes" id="UP000284684"/>
    </source>
</evidence>
<comment type="similarity">
    <text evidence="1">Belongs to the N-acylglucosamine 2-epimerase family.</text>
</comment>
<dbReference type="RefSeq" id="WP_123584251.1">
    <property type="nucleotide sequence ID" value="NZ_MOBI01000023.1"/>
</dbReference>
<dbReference type="InterPro" id="IPR008928">
    <property type="entry name" value="6-hairpin_glycosidase_sf"/>
</dbReference>
<dbReference type="PANTHER" id="PTHR15108">
    <property type="entry name" value="N-ACYLGLUCOSAMINE-2-EPIMERASE"/>
    <property type="match status" value="1"/>
</dbReference>
<dbReference type="Gene3D" id="1.50.10.10">
    <property type="match status" value="1"/>
</dbReference>
<protein>
    <submittedName>
        <fullName evidence="3">Sugar isomerase</fullName>
    </submittedName>
</protein>
<evidence type="ECO:0000256" key="1">
    <source>
        <dbReference type="ARBA" id="ARBA00008558"/>
    </source>
</evidence>
<accession>A0A423GMC3</accession>
<evidence type="ECO:0000313" key="3">
    <source>
        <dbReference type="EMBL" id="ROM92570.1"/>
    </source>
</evidence>
<organism evidence="3 4">
    <name type="scientific">Pseudomonas brassicacearum</name>
    <dbReference type="NCBI Taxonomy" id="930166"/>
    <lineage>
        <taxon>Bacteria</taxon>
        <taxon>Pseudomonadati</taxon>
        <taxon>Pseudomonadota</taxon>
        <taxon>Gammaproteobacteria</taxon>
        <taxon>Pseudomonadales</taxon>
        <taxon>Pseudomonadaceae</taxon>
        <taxon>Pseudomonas</taxon>
    </lineage>
</organism>
<dbReference type="EMBL" id="MOBI01000023">
    <property type="protein sequence ID" value="ROM92570.1"/>
    <property type="molecule type" value="Genomic_DNA"/>
</dbReference>
<evidence type="ECO:0000256" key="2">
    <source>
        <dbReference type="ARBA" id="ARBA00023235"/>
    </source>
</evidence>
<dbReference type="SUPFAM" id="SSF48208">
    <property type="entry name" value="Six-hairpin glycosidases"/>
    <property type="match status" value="1"/>
</dbReference>
<dbReference type="Pfam" id="PF07221">
    <property type="entry name" value="GlcNAc_2-epim"/>
    <property type="match status" value="1"/>
</dbReference>
<dbReference type="GO" id="GO:0005975">
    <property type="term" value="P:carbohydrate metabolic process"/>
    <property type="evidence" value="ECO:0007669"/>
    <property type="project" value="InterPro"/>
</dbReference>
<keyword evidence="2 3" id="KW-0413">Isomerase</keyword>
<proteinExistence type="inferred from homology"/>
<dbReference type="InterPro" id="IPR010819">
    <property type="entry name" value="AGE/CE"/>
</dbReference>
<dbReference type="GO" id="GO:0016853">
    <property type="term" value="F:isomerase activity"/>
    <property type="evidence" value="ECO:0007669"/>
    <property type="project" value="UniProtKB-KW"/>
</dbReference>
<dbReference type="InterPro" id="IPR012341">
    <property type="entry name" value="6hp_glycosidase-like_sf"/>
</dbReference>
<comment type="caution">
    <text evidence="3">The sequence shown here is derived from an EMBL/GenBank/DDBJ whole genome shotgun (WGS) entry which is preliminary data.</text>
</comment>
<dbReference type="Proteomes" id="UP000284684">
    <property type="component" value="Unassembled WGS sequence"/>
</dbReference>
<gene>
    <name evidence="3" type="ORF">BK658_21790</name>
</gene>